<keyword evidence="4" id="KW-0862">Zinc</keyword>
<keyword evidence="3" id="KW-0863">Zinc-finger</keyword>
<protein>
    <submittedName>
        <fullName evidence="6">8388_t:CDS:1</fullName>
    </submittedName>
</protein>
<name>A0A9N9HNQ6_9GLOM</name>
<dbReference type="PANTHER" id="PTHR46481:SF10">
    <property type="entry name" value="ZINC FINGER BED DOMAIN-CONTAINING PROTEIN 39"/>
    <property type="match status" value="1"/>
</dbReference>
<evidence type="ECO:0000313" key="6">
    <source>
        <dbReference type="EMBL" id="CAG8698170.1"/>
    </source>
</evidence>
<dbReference type="OrthoDB" id="2414695at2759"/>
<dbReference type="InterPro" id="IPR012337">
    <property type="entry name" value="RNaseH-like_sf"/>
</dbReference>
<evidence type="ECO:0000256" key="5">
    <source>
        <dbReference type="ARBA" id="ARBA00023242"/>
    </source>
</evidence>
<dbReference type="GO" id="GO:0005634">
    <property type="term" value="C:nucleus"/>
    <property type="evidence" value="ECO:0007669"/>
    <property type="project" value="UniProtKB-SubCell"/>
</dbReference>
<dbReference type="EMBL" id="CAJVQA010010567">
    <property type="protein sequence ID" value="CAG8698170.1"/>
    <property type="molecule type" value="Genomic_DNA"/>
</dbReference>
<sequence>MGDEYSDNEYLDNMYLDDEYDDEYLENEYLEDEYLKEMILECEDTNMERLESNNMDGLNSNEASPQPSISVHINKHHLVKKRKNKLKNQYQKDGSTSNLWRHIRSKHHISRAMIENGRVKIMSNDNDKCKFSIMAESLQLTIKQVFDNIKKYAFNHPKQKKLDNNIAAFIIENLQPFSVLRSQVFKRIIEGLDIRKYIINNTEISSILFTTDMWTSDNGDLYIGLMLHWNNSNFQIKEIIGNISYLPYPHTAECLSNKIVEILDNLQLKNVTCPEITNLIKKCKDIVSKFSVSPKQKQFLLEAQMEMEDWNKLLTVVCDVSTRWNLTFYLLKRLTVLKPALYKYKLLLVETDNNNLLKNYEEKELSLDDWDKVTGLVKLLYPYEVISKKLSGDQLDMTASYDKIDNEDIFAPSATDFQEYSDQQYSTSREFNSYLLLPKASSETDILQ</sequence>
<reference evidence="6" key="1">
    <citation type="submission" date="2021-06" db="EMBL/GenBank/DDBJ databases">
        <authorList>
            <person name="Kallberg Y."/>
            <person name="Tangrot J."/>
            <person name="Rosling A."/>
        </authorList>
    </citation>
    <scope>NUCLEOTIDE SEQUENCE</scope>
    <source>
        <strain evidence="6">FL966</strain>
    </source>
</reference>
<organism evidence="6 7">
    <name type="scientific">Cetraspora pellucida</name>
    <dbReference type="NCBI Taxonomy" id="1433469"/>
    <lineage>
        <taxon>Eukaryota</taxon>
        <taxon>Fungi</taxon>
        <taxon>Fungi incertae sedis</taxon>
        <taxon>Mucoromycota</taxon>
        <taxon>Glomeromycotina</taxon>
        <taxon>Glomeromycetes</taxon>
        <taxon>Diversisporales</taxon>
        <taxon>Gigasporaceae</taxon>
        <taxon>Cetraspora</taxon>
    </lineage>
</organism>
<keyword evidence="5" id="KW-0539">Nucleus</keyword>
<gene>
    <name evidence="6" type="ORF">CPELLU_LOCUS11671</name>
</gene>
<comment type="subcellular location">
    <subcellularLocation>
        <location evidence="1">Nucleus</location>
    </subcellularLocation>
</comment>
<dbReference type="SUPFAM" id="SSF53098">
    <property type="entry name" value="Ribonuclease H-like"/>
    <property type="match status" value="1"/>
</dbReference>
<comment type="caution">
    <text evidence="6">The sequence shown here is derived from an EMBL/GenBank/DDBJ whole genome shotgun (WGS) entry which is preliminary data.</text>
</comment>
<dbReference type="GO" id="GO:0008270">
    <property type="term" value="F:zinc ion binding"/>
    <property type="evidence" value="ECO:0007669"/>
    <property type="project" value="UniProtKB-KW"/>
</dbReference>
<dbReference type="AlphaFoldDB" id="A0A9N9HNQ6"/>
<evidence type="ECO:0000313" key="7">
    <source>
        <dbReference type="Proteomes" id="UP000789759"/>
    </source>
</evidence>
<evidence type="ECO:0000256" key="3">
    <source>
        <dbReference type="ARBA" id="ARBA00022771"/>
    </source>
</evidence>
<proteinExistence type="predicted"/>
<evidence type="ECO:0000256" key="4">
    <source>
        <dbReference type="ARBA" id="ARBA00022833"/>
    </source>
</evidence>
<keyword evidence="7" id="KW-1185">Reference proteome</keyword>
<dbReference type="PANTHER" id="PTHR46481">
    <property type="entry name" value="ZINC FINGER BED DOMAIN-CONTAINING PROTEIN 4"/>
    <property type="match status" value="1"/>
</dbReference>
<dbReference type="InterPro" id="IPR052035">
    <property type="entry name" value="ZnF_BED_domain_contain"/>
</dbReference>
<dbReference type="Proteomes" id="UP000789759">
    <property type="component" value="Unassembled WGS sequence"/>
</dbReference>
<accession>A0A9N9HNQ6</accession>
<keyword evidence="2" id="KW-0479">Metal-binding</keyword>
<evidence type="ECO:0000256" key="2">
    <source>
        <dbReference type="ARBA" id="ARBA00022723"/>
    </source>
</evidence>
<evidence type="ECO:0000256" key="1">
    <source>
        <dbReference type="ARBA" id="ARBA00004123"/>
    </source>
</evidence>